<feature type="domain" description="HTH myb-type" evidence="9">
    <location>
        <begin position="70"/>
        <end position="119"/>
    </location>
</feature>
<dbReference type="GO" id="GO:0000978">
    <property type="term" value="F:RNA polymerase II cis-regulatory region sequence-specific DNA binding"/>
    <property type="evidence" value="ECO:0007669"/>
    <property type="project" value="TreeGrafter"/>
</dbReference>
<feature type="domain" description="Myb-like" evidence="8">
    <location>
        <begin position="13"/>
        <end position="64"/>
    </location>
</feature>
<proteinExistence type="predicted"/>
<protein>
    <submittedName>
        <fullName evidence="10">Myb-like protein A</fullName>
    </submittedName>
</protein>
<gene>
    <name evidence="10" type="ORF">KK1_004230</name>
</gene>
<evidence type="ECO:0000256" key="6">
    <source>
        <dbReference type="ARBA" id="ARBA00023242"/>
    </source>
</evidence>
<evidence type="ECO:0000256" key="2">
    <source>
        <dbReference type="ARBA" id="ARBA00022737"/>
    </source>
</evidence>
<keyword evidence="5" id="KW-0804">Transcription</keyword>
<dbReference type="InterPro" id="IPR009057">
    <property type="entry name" value="Homeodomain-like_sf"/>
</dbReference>
<name>A0A151ST67_CAJCA</name>
<dbReference type="PANTHER" id="PTHR45614">
    <property type="entry name" value="MYB PROTEIN-RELATED"/>
    <property type="match status" value="1"/>
</dbReference>
<dbReference type="PANTHER" id="PTHR45614:SF100">
    <property type="entry name" value="MYB TRANSCRIPTION FACTOR"/>
    <property type="match status" value="1"/>
</dbReference>
<dbReference type="SUPFAM" id="SSF46689">
    <property type="entry name" value="Homeodomain-like"/>
    <property type="match status" value="1"/>
</dbReference>
<dbReference type="AlphaFoldDB" id="A0A151ST67"/>
<dbReference type="Gramene" id="C.cajan_04129.t">
    <property type="protein sequence ID" value="C.cajan_04129.t"/>
    <property type="gene ID" value="C.cajan_04129"/>
</dbReference>
<feature type="domain" description="Myb-like" evidence="8">
    <location>
        <begin position="65"/>
        <end position="115"/>
    </location>
</feature>
<dbReference type="InterPro" id="IPR017930">
    <property type="entry name" value="Myb_dom"/>
</dbReference>
<dbReference type="CDD" id="cd00167">
    <property type="entry name" value="SANT"/>
    <property type="match status" value="2"/>
</dbReference>
<organism evidence="10 11">
    <name type="scientific">Cajanus cajan</name>
    <name type="common">Pigeon pea</name>
    <name type="synonym">Cajanus indicus</name>
    <dbReference type="NCBI Taxonomy" id="3821"/>
    <lineage>
        <taxon>Eukaryota</taxon>
        <taxon>Viridiplantae</taxon>
        <taxon>Streptophyta</taxon>
        <taxon>Embryophyta</taxon>
        <taxon>Tracheophyta</taxon>
        <taxon>Spermatophyta</taxon>
        <taxon>Magnoliopsida</taxon>
        <taxon>eudicotyledons</taxon>
        <taxon>Gunneridae</taxon>
        <taxon>Pentapetalae</taxon>
        <taxon>rosids</taxon>
        <taxon>fabids</taxon>
        <taxon>Fabales</taxon>
        <taxon>Fabaceae</taxon>
        <taxon>Papilionoideae</taxon>
        <taxon>50 kb inversion clade</taxon>
        <taxon>NPAAA clade</taxon>
        <taxon>indigoferoid/millettioid clade</taxon>
        <taxon>Phaseoleae</taxon>
        <taxon>Cajanus</taxon>
    </lineage>
</organism>
<dbReference type="InterPro" id="IPR001005">
    <property type="entry name" value="SANT/Myb"/>
</dbReference>
<dbReference type="SMART" id="SM00717">
    <property type="entry name" value="SANT"/>
    <property type="match status" value="2"/>
</dbReference>
<keyword evidence="6" id="KW-0539">Nucleus</keyword>
<dbReference type="OMA" id="FHVLMAR"/>
<evidence type="ECO:0000256" key="4">
    <source>
        <dbReference type="ARBA" id="ARBA00023125"/>
    </source>
</evidence>
<evidence type="ECO:0000313" key="10">
    <source>
        <dbReference type="EMBL" id="KYP57942.1"/>
    </source>
</evidence>
<evidence type="ECO:0000256" key="5">
    <source>
        <dbReference type="ARBA" id="ARBA00023163"/>
    </source>
</evidence>
<dbReference type="Pfam" id="PF13921">
    <property type="entry name" value="Myb_DNA-bind_6"/>
    <property type="match status" value="1"/>
</dbReference>
<reference evidence="10 11" key="1">
    <citation type="journal article" date="2012" name="Nat. Biotechnol.">
        <title>Draft genome sequence of pigeonpea (Cajanus cajan), an orphan legume crop of resource-poor farmers.</title>
        <authorList>
            <person name="Varshney R.K."/>
            <person name="Chen W."/>
            <person name="Li Y."/>
            <person name="Bharti A.K."/>
            <person name="Saxena R.K."/>
            <person name="Schlueter J.A."/>
            <person name="Donoghue M.T."/>
            <person name="Azam S."/>
            <person name="Fan G."/>
            <person name="Whaley A.M."/>
            <person name="Farmer A.D."/>
            <person name="Sheridan J."/>
            <person name="Iwata A."/>
            <person name="Tuteja R."/>
            <person name="Penmetsa R.V."/>
            <person name="Wu W."/>
            <person name="Upadhyaya H.D."/>
            <person name="Yang S.P."/>
            <person name="Shah T."/>
            <person name="Saxena K.B."/>
            <person name="Michael T."/>
            <person name="McCombie W.R."/>
            <person name="Yang B."/>
            <person name="Zhang G."/>
            <person name="Yang H."/>
            <person name="Wang J."/>
            <person name="Spillane C."/>
            <person name="Cook D.R."/>
            <person name="May G.D."/>
            <person name="Xu X."/>
            <person name="Jackson S.A."/>
        </authorList>
    </citation>
    <scope>NUCLEOTIDE SEQUENCE [LARGE SCALE GENOMIC DNA]</scope>
    <source>
        <strain evidence="11">cv. Asha</strain>
    </source>
</reference>
<dbReference type="PROSITE" id="PS50090">
    <property type="entry name" value="MYB_LIKE"/>
    <property type="match status" value="2"/>
</dbReference>
<sequence>MEKASSSNNGESRKSCSRGHWRPSEDDRLKKLVKQYGPQNWNFIAEHLEGRSGKSCRLRWYNQLDPNIIKKPFTEEDEEMLLALHNLKGNKWTAIARFFPGKTDNSVKNHFHVLMARRERERLALFGDSFDHNSQISFNFIKNKALFDKLPTPWTSFSGSSTITSSAREKVPLFDNYLELDHFSSYSSPSSVGSSILDSYHSFTAPGLPSVGKVVPLPQKISNYGCDHKTKDTIKSCKRGKHARDRSMTLCKLSTNEQEPLDDLKQKGVSFIDFLGVGISISDDSIRGP</sequence>
<feature type="region of interest" description="Disordered" evidence="7">
    <location>
        <begin position="1"/>
        <end position="23"/>
    </location>
</feature>
<evidence type="ECO:0000256" key="7">
    <source>
        <dbReference type="SAM" id="MobiDB-lite"/>
    </source>
</evidence>
<keyword evidence="11" id="KW-1185">Reference proteome</keyword>
<evidence type="ECO:0000256" key="3">
    <source>
        <dbReference type="ARBA" id="ARBA00023015"/>
    </source>
</evidence>
<dbReference type="InterPro" id="IPR050560">
    <property type="entry name" value="MYB_TF"/>
</dbReference>
<keyword evidence="3" id="KW-0805">Transcription regulation</keyword>
<feature type="compositionally biased region" description="Polar residues" evidence="7">
    <location>
        <begin position="1"/>
        <end position="10"/>
    </location>
</feature>
<dbReference type="EMBL" id="CM003613">
    <property type="protein sequence ID" value="KYP57942.1"/>
    <property type="molecule type" value="Genomic_DNA"/>
</dbReference>
<dbReference type="PROSITE" id="PS51294">
    <property type="entry name" value="HTH_MYB"/>
    <property type="match status" value="2"/>
</dbReference>
<keyword evidence="4" id="KW-0238">DNA-binding</keyword>
<dbReference type="Proteomes" id="UP000075243">
    <property type="component" value="Chromosome 11"/>
</dbReference>
<evidence type="ECO:0000259" key="8">
    <source>
        <dbReference type="PROSITE" id="PS50090"/>
    </source>
</evidence>
<dbReference type="GO" id="GO:0005634">
    <property type="term" value="C:nucleus"/>
    <property type="evidence" value="ECO:0007669"/>
    <property type="project" value="UniProtKB-SubCell"/>
</dbReference>
<keyword evidence="2" id="KW-0677">Repeat</keyword>
<feature type="domain" description="HTH myb-type" evidence="9">
    <location>
        <begin position="13"/>
        <end position="68"/>
    </location>
</feature>
<dbReference type="Gene3D" id="1.10.10.60">
    <property type="entry name" value="Homeodomain-like"/>
    <property type="match status" value="2"/>
</dbReference>
<dbReference type="FunFam" id="1.10.10.60:FF:000060">
    <property type="entry name" value="MYB transcription factor"/>
    <property type="match status" value="1"/>
</dbReference>
<dbReference type="GO" id="GO:0000981">
    <property type="term" value="F:DNA-binding transcription factor activity, RNA polymerase II-specific"/>
    <property type="evidence" value="ECO:0007669"/>
    <property type="project" value="TreeGrafter"/>
</dbReference>
<accession>A0A151ST67</accession>
<evidence type="ECO:0000256" key="1">
    <source>
        <dbReference type="ARBA" id="ARBA00004123"/>
    </source>
</evidence>
<comment type="subcellular location">
    <subcellularLocation>
        <location evidence="1">Nucleus</location>
    </subcellularLocation>
</comment>
<evidence type="ECO:0000259" key="9">
    <source>
        <dbReference type="PROSITE" id="PS51294"/>
    </source>
</evidence>
<evidence type="ECO:0000313" key="11">
    <source>
        <dbReference type="Proteomes" id="UP000075243"/>
    </source>
</evidence>